<proteinExistence type="predicted"/>
<dbReference type="AlphaFoldDB" id="A0A0R1U901"/>
<evidence type="ECO:0000313" key="3">
    <source>
        <dbReference type="EMBL" id="KRL87699.1"/>
    </source>
</evidence>
<evidence type="ECO:0000256" key="1">
    <source>
        <dbReference type="SAM" id="MobiDB-lite"/>
    </source>
</evidence>
<dbReference type="Pfam" id="PF15983">
    <property type="entry name" value="DUF4767"/>
    <property type="match status" value="1"/>
</dbReference>
<sequence length="192" mass="20741">MTSAVTLAACGKEHYRAEQSSSSTSSAVTSAATNHSTQAASSSAPAQSTTSSKVATSAWNDQKAAQLRTFMDRWAPTMHQAYLPISRTTFPEFLPENNTVNGATTTMQWSADGTGASSYNVVAMYNYNKRVDTQVAQIGEFHITYAFAYHQGEPVVLVSQATNGGMFWQTTQNQDVSRNFASIARGQGVIFK</sequence>
<feature type="compositionally biased region" description="Low complexity" evidence="1">
    <location>
        <begin position="20"/>
        <end position="52"/>
    </location>
</feature>
<reference evidence="3 4" key="1">
    <citation type="journal article" date="2015" name="Genome Announc.">
        <title>Expanding the biotechnology potential of lactobacilli through comparative genomics of 213 strains and associated genera.</title>
        <authorList>
            <person name="Sun Z."/>
            <person name="Harris H.M."/>
            <person name="McCann A."/>
            <person name="Guo C."/>
            <person name="Argimon S."/>
            <person name="Zhang W."/>
            <person name="Yang X."/>
            <person name="Jeffery I.B."/>
            <person name="Cooney J.C."/>
            <person name="Kagawa T.F."/>
            <person name="Liu W."/>
            <person name="Song Y."/>
            <person name="Salvetti E."/>
            <person name="Wrobel A."/>
            <person name="Rasinkangas P."/>
            <person name="Parkhill J."/>
            <person name="Rea M.C."/>
            <person name="O'Sullivan O."/>
            <person name="Ritari J."/>
            <person name="Douillard F.P."/>
            <person name="Paul Ross R."/>
            <person name="Yang R."/>
            <person name="Briner A.E."/>
            <person name="Felis G.E."/>
            <person name="de Vos W.M."/>
            <person name="Barrangou R."/>
            <person name="Klaenhammer T.R."/>
            <person name="Caufield P.W."/>
            <person name="Cui Y."/>
            <person name="Zhang H."/>
            <person name="O'Toole P.W."/>
        </authorList>
    </citation>
    <scope>NUCLEOTIDE SEQUENCE [LARGE SCALE GENOMIC DNA]</scope>
    <source>
        <strain evidence="3 4">DSM 15946</strain>
    </source>
</reference>
<dbReference type="EMBL" id="AZFK01000088">
    <property type="protein sequence ID" value="KRL87699.1"/>
    <property type="molecule type" value="Genomic_DNA"/>
</dbReference>
<feature type="region of interest" description="Disordered" evidence="1">
    <location>
        <begin position="13"/>
        <end position="57"/>
    </location>
</feature>
<dbReference type="Proteomes" id="UP000050816">
    <property type="component" value="Unassembled WGS sequence"/>
</dbReference>
<gene>
    <name evidence="3" type="ORF">FC43_GL001015</name>
</gene>
<accession>A0A0R1U901</accession>
<name>A0A0R1U901_9LACO</name>
<evidence type="ECO:0000313" key="4">
    <source>
        <dbReference type="Proteomes" id="UP000050816"/>
    </source>
</evidence>
<protein>
    <recommendedName>
        <fullName evidence="2">DUF4767 domain-containing protein</fullName>
    </recommendedName>
</protein>
<feature type="domain" description="DUF4767" evidence="2">
    <location>
        <begin position="57"/>
        <end position="184"/>
    </location>
</feature>
<organism evidence="3 4">
    <name type="scientific">Limosilactobacillus ingluviei DSM 15946</name>
    <dbReference type="NCBI Taxonomy" id="1423760"/>
    <lineage>
        <taxon>Bacteria</taxon>
        <taxon>Bacillati</taxon>
        <taxon>Bacillota</taxon>
        <taxon>Bacilli</taxon>
        <taxon>Lactobacillales</taxon>
        <taxon>Lactobacillaceae</taxon>
        <taxon>Limosilactobacillus</taxon>
    </lineage>
</organism>
<dbReference type="InterPro" id="IPR031927">
    <property type="entry name" value="DUF4767"/>
</dbReference>
<comment type="caution">
    <text evidence="3">The sequence shown here is derived from an EMBL/GenBank/DDBJ whole genome shotgun (WGS) entry which is preliminary data.</text>
</comment>
<dbReference type="PATRIC" id="fig|1423760.3.peg.1048"/>
<evidence type="ECO:0000259" key="2">
    <source>
        <dbReference type="Pfam" id="PF15983"/>
    </source>
</evidence>